<evidence type="ECO:0000313" key="1">
    <source>
        <dbReference type="EMBL" id="KCZ53953.1"/>
    </source>
</evidence>
<name>A0A062U886_9PROT</name>
<comment type="caution">
    <text evidence="1">The sequence shown here is derived from an EMBL/GenBank/DDBJ whole genome shotgun (WGS) entry which is preliminary data.</text>
</comment>
<evidence type="ECO:0000313" key="2">
    <source>
        <dbReference type="Proteomes" id="UP000027190"/>
    </source>
</evidence>
<dbReference type="STRING" id="1280947.HY30_10660"/>
<dbReference type="AlphaFoldDB" id="A0A062U886"/>
<proteinExistence type="predicted"/>
<gene>
    <name evidence="1" type="ORF">HY30_10660</name>
</gene>
<organism evidence="1 2">
    <name type="scientific">Hyphomonas chukchiensis</name>
    <dbReference type="NCBI Taxonomy" id="1280947"/>
    <lineage>
        <taxon>Bacteria</taxon>
        <taxon>Pseudomonadati</taxon>
        <taxon>Pseudomonadota</taxon>
        <taxon>Alphaproteobacteria</taxon>
        <taxon>Hyphomonadales</taxon>
        <taxon>Hyphomonadaceae</taxon>
        <taxon>Hyphomonas</taxon>
    </lineage>
</organism>
<dbReference type="RefSeq" id="WP_034744353.1">
    <property type="nucleotide sequence ID" value="NZ_AWFG01000085.1"/>
</dbReference>
<reference evidence="1 2" key="1">
    <citation type="journal article" date="2014" name="Antonie Van Leeuwenhoek">
        <title>Hyphomonas beringensis sp. nov. and Hyphomonas chukchiensis sp. nov., isolated from surface seawater of the Bering Sea and Chukchi Sea.</title>
        <authorList>
            <person name="Li C."/>
            <person name="Lai Q."/>
            <person name="Li G."/>
            <person name="Dong C."/>
            <person name="Wang J."/>
            <person name="Liao Y."/>
            <person name="Shao Z."/>
        </authorList>
    </citation>
    <scope>NUCLEOTIDE SEQUENCE [LARGE SCALE GENOMIC DNA]</scope>
    <source>
        <strain evidence="1 2">BH-BN04-4</strain>
    </source>
</reference>
<keyword evidence="2" id="KW-1185">Reference proteome</keyword>
<protein>
    <submittedName>
        <fullName evidence="1">Uncharacterized protein</fullName>
    </submittedName>
</protein>
<dbReference type="EMBL" id="AWFG01000085">
    <property type="protein sequence ID" value="KCZ53953.1"/>
    <property type="molecule type" value="Genomic_DNA"/>
</dbReference>
<accession>A0A062U886</accession>
<dbReference type="Proteomes" id="UP000027190">
    <property type="component" value="Unassembled WGS sequence"/>
</dbReference>
<sequence length="108" mass="12118">MFASIDVAIRTAPAHTKRDHNAQLAIQRDEAAADLTSHILQALTNYRRGKPLTKSLICRLSGKVRSTLLKDDIFNLPDKLQGLGLSAVALASLDKESRYLYFGWDRFF</sequence>